<name>A0A073KH20_9GAMM</name>
<dbReference type="GeneID" id="75186634"/>
<dbReference type="Proteomes" id="UP001159075">
    <property type="component" value="Unassembled WGS sequence"/>
</dbReference>
<comment type="caution">
    <text evidence="3">The sequence shown here is derived from an EMBL/GenBank/DDBJ whole genome shotgun (WGS) entry which is preliminary data.</text>
</comment>
<dbReference type="Proteomes" id="UP001187859">
    <property type="component" value="Unassembled WGS sequence"/>
</dbReference>
<evidence type="ECO:0000313" key="3">
    <source>
        <dbReference type="EMBL" id="MDV5392386.1"/>
    </source>
</evidence>
<reference evidence="2 4" key="3">
    <citation type="submission" date="2022-09" db="EMBL/GenBank/DDBJ databases">
        <title>The outer-membrane cytochrome OmcA is essential for infection of Shewanella oneidensis by a zebrafish-associated bacteriophage.</title>
        <authorList>
            <person name="Grenfell A.W."/>
            <person name="Intile P."/>
            <person name="Mcfarlane J."/>
            <person name="Leung D."/>
            <person name="Abdalla K."/>
            <person name="Wold M."/>
            <person name="Kees E."/>
            <person name="Gralnick J."/>
        </authorList>
    </citation>
    <scope>NUCLEOTIDE SEQUENCE [LARGE SCALE GENOMIC DNA]</scope>
    <source>
        <strain evidence="2 4">NF-5</strain>
    </source>
</reference>
<dbReference type="EMBL" id="JASGOQ010000001">
    <property type="protein sequence ID" value="MDV5392386.1"/>
    <property type="molecule type" value="Genomic_DNA"/>
</dbReference>
<reference evidence="1" key="1">
    <citation type="journal article" date="2019" name="Int J Environ Res Public Health">
        <title>Characterization of Chromosome-Mediated BlaOXA-894 in Shewanella xiamenensis Isolated from Pig Wastewater.</title>
        <authorList>
            <person name="Zou H."/>
            <person name="Zhou Z."/>
            <person name="Xia H."/>
            <person name="Zhao Q."/>
            <person name="Li X."/>
        </authorList>
    </citation>
    <scope>NUCLEOTIDE SEQUENCE</scope>
    <source>
        <strain evidence="1">2015oxa</strain>
    </source>
</reference>
<dbReference type="EMBL" id="SUNE01000020">
    <property type="protein sequence ID" value="MDG5901958.1"/>
    <property type="molecule type" value="Genomic_DNA"/>
</dbReference>
<organism evidence="3 5">
    <name type="scientific">Shewanella xiamenensis</name>
    <dbReference type="NCBI Taxonomy" id="332186"/>
    <lineage>
        <taxon>Bacteria</taxon>
        <taxon>Pseudomonadati</taxon>
        <taxon>Pseudomonadota</taxon>
        <taxon>Gammaproteobacteria</taxon>
        <taxon>Alteromonadales</taxon>
        <taxon>Shewanellaceae</taxon>
        <taxon>Shewanella</taxon>
    </lineage>
</organism>
<dbReference type="RefSeq" id="WP_037424115.1">
    <property type="nucleotide sequence ID" value="NZ_AP026732.1"/>
</dbReference>
<dbReference type="AlphaFoldDB" id="A0A073KH20"/>
<gene>
    <name evidence="1" type="ORF">E2650_19085</name>
    <name evidence="2" type="ORF">ODY93_16845</name>
    <name evidence="3" type="ORF">QM089_19520</name>
</gene>
<evidence type="ECO:0000313" key="1">
    <source>
        <dbReference type="EMBL" id="MDG5901958.1"/>
    </source>
</evidence>
<reference evidence="1" key="2">
    <citation type="submission" date="2019-04" db="EMBL/GenBank/DDBJ databases">
        <authorList>
            <person name="Zou H."/>
        </authorList>
    </citation>
    <scope>NUCLEOTIDE SEQUENCE</scope>
    <source>
        <strain evidence="1">2015oxa</strain>
    </source>
</reference>
<evidence type="ECO:0000313" key="5">
    <source>
        <dbReference type="Proteomes" id="UP001187859"/>
    </source>
</evidence>
<evidence type="ECO:0000313" key="2">
    <source>
        <dbReference type="EMBL" id="MDI5833251.1"/>
    </source>
</evidence>
<keyword evidence="4" id="KW-1185">Reference proteome</keyword>
<protein>
    <recommendedName>
        <fullName evidence="6">Cytoplasmic protein</fullName>
    </recommendedName>
</protein>
<dbReference type="OrthoDB" id="6265413at2"/>
<dbReference type="EMBL" id="JAOTLW010000019">
    <property type="protein sequence ID" value="MDI5833251.1"/>
    <property type="molecule type" value="Genomic_DNA"/>
</dbReference>
<evidence type="ECO:0008006" key="6">
    <source>
        <dbReference type="Google" id="ProtNLM"/>
    </source>
</evidence>
<dbReference type="Proteomes" id="UP001152518">
    <property type="component" value="Unassembled WGS sequence"/>
</dbReference>
<evidence type="ECO:0000313" key="4">
    <source>
        <dbReference type="Proteomes" id="UP001159075"/>
    </source>
</evidence>
<sequence>MKGWIILALLCGALYYLYTETDKLDAPIAKTEEMVQKIESKVSSAMGTQIIKINQNLTKARTEILERLSASEAEEFNKIPLTEDGIADFKENYCGTTATEHPIFSRDNLLFICDNL</sequence>
<proteinExistence type="predicted"/>
<accession>A0A073KH20</accession>
<reference evidence="3" key="4">
    <citation type="submission" date="2023-05" db="EMBL/GenBank/DDBJ databases">
        <title>Colonisation of extended spectrum b-lactamase- and carbapenemase-producing bacteria on hospital surfaces from low- and middle-income countries.</title>
        <authorList>
            <person name="Nieto-Rosado M."/>
            <person name="Sands K."/>
            <person name="Iregbu K."/>
            <person name="Zahra R."/>
            <person name="Mazarati J.B."/>
            <person name="Mehtar S."/>
            <person name="Barnards-Group B."/>
            <person name="Walsh T.R."/>
        </authorList>
    </citation>
    <scope>NUCLEOTIDE SEQUENCE</scope>
    <source>
        <strain evidence="3">PP-E493</strain>
    </source>
</reference>